<feature type="compositionally biased region" description="Basic and acidic residues" evidence="1">
    <location>
        <begin position="347"/>
        <end position="358"/>
    </location>
</feature>
<dbReference type="Proteomes" id="UP000245946">
    <property type="component" value="Unassembled WGS sequence"/>
</dbReference>
<feature type="compositionally biased region" description="Low complexity" evidence="1">
    <location>
        <begin position="32"/>
        <end position="51"/>
    </location>
</feature>
<dbReference type="GeneID" id="37273339"/>
<accession>A0A316ZHI9</accession>
<keyword evidence="3" id="KW-1185">Reference proteome</keyword>
<reference evidence="2 3" key="1">
    <citation type="journal article" date="2018" name="Mol. Biol. Evol.">
        <title>Broad Genomic Sampling Reveals a Smut Pathogenic Ancestry of the Fungal Clade Ustilaginomycotina.</title>
        <authorList>
            <person name="Kijpornyongpan T."/>
            <person name="Mondo S.J."/>
            <person name="Barry K."/>
            <person name="Sandor L."/>
            <person name="Lee J."/>
            <person name="Lipzen A."/>
            <person name="Pangilinan J."/>
            <person name="LaButti K."/>
            <person name="Hainaut M."/>
            <person name="Henrissat B."/>
            <person name="Grigoriev I.V."/>
            <person name="Spatafora J.W."/>
            <person name="Aime M.C."/>
        </authorList>
    </citation>
    <scope>NUCLEOTIDE SEQUENCE [LARGE SCALE GENOMIC DNA]</scope>
    <source>
        <strain evidence="2 3">MCA 4186</strain>
    </source>
</reference>
<protein>
    <submittedName>
        <fullName evidence="2">Uncharacterized protein</fullName>
    </submittedName>
</protein>
<dbReference type="RefSeq" id="XP_025601516.1">
    <property type="nucleotide sequence ID" value="XM_025745795.1"/>
</dbReference>
<sequence length="358" mass="38252">MPCWVLDAVAAARACHVAPRAAASQARDRLAATHGAATDRQAAARAGTARGSTQHPRTPVGPAKGGCAQSGCLHLPQPHFMALPTRRSRACAGSGSGRRAGGALGSDEHACTHAWARWRGAWRSAAPALQLALRSGVAHLQHEPVGPSVQQRGVGSALLRLRLGVASGRWPEFLQPQRRPLRRAQHQGTPQAAHAEPAAWLALHRRARRAPNAAQRHVARAAVRRASRSVQCVARFLWEQRRRPGPERPPELLHQADSCHRAQQTFPRRLRSSSQRIPRGAVLLDGPRLELARSPRPAPRTVGKTHGQAPAHTAVGTPIEPRAVRICEGCLCGSTAASSAPVSCASGHRDRSSKVVLP</sequence>
<organism evidence="2 3">
    <name type="scientific">Tilletiopsis washingtonensis</name>
    <dbReference type="NCBI Taxonomy" id="58919"/>
    <lineage>
        <taxon>Eukaryota</taxon>
        <taxon>Fungi</taxon>
        <taxon>Dikarya</taxon>
        <taxon>Basidiomycota</taxon>
        <taxon>Ustilaginomycotina</taxon>
        <taxon>Exobasidiomycetes</taxon>
        <taxon>Entylomatales</taxon>
        <taxon>Entylomatales incertae sedis</taxon>
        <taxon>Tilletiopsis</taxon>
    </lineage>
</organism>
<feature type="region of interest" description="Disordered" evidence="1">
    <location>
        <begin position="29"/>
        <end position="65"/>
    </location>
</feature>
<dbReference type="AlphaFoldDB" id="A0A316ZHI9"/>
<proteinExistence type="predicted"/>
<feature type="region of interest" description="Disordered" evidence="1">
    <location>
        <begin position="291"/>
        <end position="314"/>
    </location>
</feature>
<name>A0A316ZHI9_9BASI</name>
<evidence type="ECO:0000256" key="1">
    <source>
        <dbReference type="SAM" id="MobiDB-lite"/>
    </source>
</evidence>
<feature type="region of interest" description="Disordered" evidence="1">
    <location>
        <begin position="337"/>
        <end position="358"/>
    </location>
</feature>
<dbReference type="EMBL" id="KZ819283">
    <property type="protein sequence ID" value="PWO01238.1"/>
    <property type="molecule type" value="Genomic_DNA"/>
</dbReference>
<gene>
    <name evidence="2" type="ORF">FA09DRAFT_7147</name>
</gene>
<evidence type="ECO:0000313" key="2">
    <source>
        <dbReference type="EMBL" id="PWO01238.1"/>
    </source>
</evidence>
<evidence type="ECO:0000313" key="3">
    <source>
        <dbReference type="Proteomes" id="UP000245946"/>
    </source>
</evidence>